<proteinExistence type="predicted"/>
<accession>A0ACA9PRE2</accession>
<organism evidence="1 2">
    <name type="scientific">Racocetra persica</name>
    <dbReference type="NCBI Taxonomy" id="160502"/>
    <lineage>
        <taxon>Eukaryota</taxon>
        <taxon>Fungi</taxon>
        <taxon>Fungi incertae sedis</taxon>
        <taxon>Mucoromycota</taxon>
        <taxon>Glomeromycotina</taxon>
        <taxon>Glomeromycetes</taxon>
        <taxon>Diversisporales</taxon>
        <taxon>Gigasporaceae</taxon>
        <taxon>Racocetra</taxon>
    </lineage>
</organism>
<gene>
    <name evidence="1" type="ORF">RPERSI_LOCUS11132</name>
</gene>
<dbReference type="EMBL" id="CAJVQC010022639">
    <property type="protein sequence ID" value="CAG8718996.1"/>
    <property type="molecule type" value="Genomic_DNA"/>
</dbReference>
<protein>
    <submittedName>
        <fullName evidence="1">5555_t:CDS:1</fullName>
    </submittedName>
</protein>
<reference evidence="1" key="1">
    <citation type="submission" date="2021-06" db="EMBL/GenBank/DDBJ databases">
        <authorList>
            <person name="Kallberg Y."/>
            <person name="Tangrot J."/>
            <person name="Rosling A."/>
        </authorList>
    </citation>
    <scope>NUCLEOTIDE SEQUENCE</scope>
    <source>
        <strain evidence="1">MA461A</strain>
    </source>
</reference>
<keyword evidence="2" id="KW-1185">Reference proteome</keyword>
<feature type="non-terminal residue" evidence="1">
    <location>
        <position position="524"/>
    </location>
</feature>
<dbReference type="Proteomes" id="UP000789920">
    <property type="component" value="Unassembled WGS sequence"/>
</dbReference>
<comment type="caution">
    <text evidence="1">The sequence shown here is derived from an EMBL/GenBank/DDBJ whole genome shotgun (WGS) entry which is preliminary data.</text>
</comment>
<evidence type="ECO:0000313" key="1">
    <source>
        <dbReference type="EMBL" id="CAG8718996.1"/>
    </source>
</evidence>
<sequence length="524" mass="59847">MLLESYFKKDMILHYRGRYTKSLHANLEKIGISMRVDAGEIERFWNGEGKQPMKSKLQREKSKVYIKGKLLYRKNLVQEVDQDTWIVSCFSTDANIQYVADESDEDSSDKENSESQAPGLFDKCNIKQSEKTLCVTRRSEKFACPCSFNVICEHDCQDIVAVFFFIGKLKSQKPVTESVVSSSLESYLRQKDDNGRNKNELSLPQKRGSKNKRKNRVVPGEQVLLRDTTLDKTYHKVEIVEVIGEGMVVVGITFENGNMDQRIVQLADIIGYADEQLSKDSHGNDVVYTMPYGGKKGELHLTSTCPVDTSLTLIQSVFTQQNIYSQAAAFAIADPISRTHLLIKVFDRMKQKQWVEAKFLWVESLPSYNKLKTGCVSLFGSLSELFFEQFFHDSLNWNLLIVKNTVTTMCDSDYCPKKILPPENFYDIVLTQIDQRLPLILVVNVAGINITNEGFYLESKDLPEEISFPSESAYIKQRYRLMGASFCNGNHHVADVRFENVKNAGWYQYDGLGKIYRARAMHIG</sequence>
<evidence type="ECO:0000313" key="2">
    <source>
        <dbReference type="Proteomes" id="UP000789920"/>
    </source>
</evidence>
<name>A0ACA9PRE2_9GLOM</name>